<proteinExistence type="predicted"/>
<organism evidence="3 4">
    <name type="scientific">Baekduia soli</name>
    <dbReference type="NCBI Taxonomy" id="496014"/>
    <lineage>
        <taxon>Bacteria</taxon>
        <taxon>Bacillati</taxon>
        <taxon>Actinomycetota</taxon>
        <taxon>Thermoleophilia</taxon>
        <taxon>Solirubrobacterales</taxon>
        <taxon>Baekduiaceae</taxon>
        <taxon>Baekduia</taxon>
    </lineage>
</organism>
<dbReference type="AlphaFoldDB" id="A0A5B8UA65"/>
<keyword evidence="2" id="KW-1133">Transmembrane helix</keyword>
<reference evidence="3 4" key="1">
    <citation type="journal article" date="2018" name="J. Microbiol.">
        <title>Baekduia soli gen. nov., sp. nov., a novel bacterium isolated from the soil of Baekdu Mountain and proposal of a novel family name, Baekduiaceae fam. nov.</title>
        <authorList>
            <person name="An D.S."/>
            <person name="Siddiqi M.Z."/>
            <person name="Kim K.H."/>
            <person name="Yu H.S."/>
            <person name="Im W.T."/>
        </authorList>
    </citation>
    <scope>NUCLEOTIDE SEQUENCE [LARGE SCALE GENOMIC DNA]</scope>
    <source>
        <strain evidence="3 4">BR7-21</strain>
    </source>
</reference>
<sequence length="276" mass="29235">MDITQHLRVISRWRRVIIASALLGIALAALFTVKYSDGGLQWRHSAKWESTSRLFVTQNGFPWGRTTFDLASGVKATGGATGASSGTSTDGRPVNGSPSTAPNDFADPNRLSLLAIIYSFISQSNALSEINPKPLGPGEEIAAQELSNQNTGALPLFQLTATAPTRKAADDLNTERTRALIGYLATQQDVNAVPAGQRVKISVLNKPLATQVSGHGQMLGIAMIFLVMCAGLAASYMLESLRLSRERMAAGASGSGELVEHPTRGGTAEPQQRSMG</sequence>
<dbReference type="OrthoDB" id="5244308at2"/>
<gene>
    <name evidence="3" type="ORF">FSW04_22585</name>
</gene>
<feature type="region of interest" description="Disordered" evidence="1">
    <location>
        <begin position="78"/>
        <end position="104"/>
    </location>
</feature>
<name>A0A5B8UA65_9ACTN</name>
<evidence type="ECO:0000313" key="3">
    <source>
        <dbReference type="EMBL" id="QEC50083.1"/>
    </source>
</evidence>
<dbReference type="KEGG" id="bsol:FSW04_22585"/>
<evidence type="ECO:0000256" key="1">
    <source>
        <dbReference type="SAM" id="MobiDB-lite"/>
    </source>
</evidence>
<feature type="transmembrane region" description="Helical" evidence="2">
    <location>
        <begin position="16"/>
        <end position="35"/>
    </location>
</feature>
<keyword evidence="4" id="KW-1185">Reference proteome</keyword>
<dbReference type="EMBL" id="CP042430">
    <property type="protein sequence ID" value="QEC50083.1"/>
    <property type="molecule type" value="Genomic_DNA"/>
</dbReference>
<keyword evidence="2" id="KW-0812">Transmembrane</keyword>
<accession>A0A5B8UA65</accession>
<dbReference type="Proteomes" id="UP000321805">
    <property type="component" value="Chromosome"/>
</dbReference>
<keyword evidence="2" id="KW-0472">Membrane</keyword>
<evidence type="ECO:0000256" key="2">
    <source>
        <dbReference type="SAM" id="Phobius"/>
    </source>
</evidence>
<feature type="compositionally biased region" description="Low complexity" evidence="1">
    <location>
        <begin position="78"/>
        <end position="91"/>
    </location>
</feature>
<dbReference type="RefSeq" id="WP_146922446.1">
    <property type="nucleotide sequence ID" value="NZ_CP042430.1"/>
</dbReference>
<feature type="transmembrane region" description="Helical" evidence="2">
    <location>
        <begin position="218"/>
        <end position="238"/>
    </location>
</feature>
<feature type="region of interest" description="Disordered" evidence="1">
    <location>
        <begin position="253"/>
        <end position="276"/>
    </location>
</feature>
<evidence type="ECO:0008006" key="5">
    <source>
        <dbReference type="Google" id="ProtNLM"/>
    </source>
</evidence>
<protein>
    <recommendedName>
        <fullName evidence="5">Capsular polysaccharide biosynthesis protein</fullName>
    </recommendedName>
</protein>
<evidence type="ECO:0000313" key="4">
    <source>
        <dbReference type="Proteomes" id="UP000321805"/>
    </source>
</evidence>